<dbReference type="OrthoDB" id="2802397at2759"/>
<proteinExistence type="predicted"/>
<feature type="transmembrane region" description="Helical" evidence="1">
    <location>
        <begin position="12"/>
        <end position="30"/>
    </location>
</feature>
<gene>
    <name evidence="3" type="ORF">EIP91_001969</name>
</gene>
<sequence>MEVDFASQSDAYLIAAIALLAYDTLLTFSRELQCIWNRRLNAATVLFLMQRYTALVHMSFFALTLARQPTSERCAAFNIISSISAILNLFGAGVFCTLRVWAIYGRRPLPGLLVLSVSVIWPIINIRIRYTMEPVASCGKERLRRNTVSLPALMCSDLDLICWITVATLNRSMAITSDLLVVALTWFRVGRIWSVKELRSFRPRLTTVLLHDGTLYCIALLIFNVIALIIEAPSTNAGVSASYFIYLCEAVSSNLIARFLLDLRAVFFSDLNSSASNDSHGHTPHTSDTTTTIHFARFTSSFAGNLGATVGVEESVWVTDASESLALDSGVGEQRVQDPFAVGLFETRGEGLVSV</sequence>
<dbReference type="Pfam" id="PF20151">
    <property type="entry name" value="DUF6533"/>
    <property type="match status" value="1"/>
</dbReference>
<keyword evidence="4" id="KW-1185">Reference proteome</keyword>
<keyword evidence="1" id="KW-0472">Membrane</keyword>
<feature type="transmembrane region" description="Helical" evidence="1">
    <location>
        <begin position="109"/>
        <end position="128"/>
    </location>
</feature>
<dbReference type="AlphaFoldDB" id="A0A4V6N759"/>
<feature type="domain" description="DUF6533" evidence="2">
    <location>
        <begin position="14"/>
        <end position="56"/>
    </location>
</feature>
<reference evidence="3 4" key="1">
    <citation type="submission" date="2018-11" db="EMBL/GenBank/DDBJ databases">
        <title>Genome assembly of Steccherinum ochraceum LE-BIN_3174, the white-rot fungus of the Steccherinaceae family (The Residual Polyporoid clade, Polyporales, Basidiomycota).</title>
        <authorList>
            <person name="Fedorova T.V."/>
            <person name="Glazunova O.A."/>
            <person name="Landesman E.O."/>
            <person name="Moiseenko K.V."/>
            <person name="Psurtseva N.V."/>
            <person name="Savinova O.S."/>
            <person name="Shakhova N.V."/>
            <person name="Tyazhelova T.V."/>
            <person name="Vasina D.V."/>
        </authorList>
    </citation>
    <scope>NUCLEOTIDE SEQUENCE [LARGE SCALE GENOMIC DNA]</scope>
    <source>
        <strain evidence="3 4">LE-BIN_3174</strain>
    </source>
</reference>
<name>A0A4V6N759_9APHY</name>
<keyword evidence="1" id="KW-0812">Transmembrane</keyword>
<evidence type="ECO:0000259" key="2">
    <source>
        <dbReference type="Pfam" id="PF20151"/>
    </source>
</evidence>
<protein>
    <recommendedName>
        <fullName evidence="2">DUF6533 domain-containing protein</fullName>
    </recommendedName>
</protein>
<feature type="transmembrane region" description="Helical" evidence="1">
    <location>
        <begin position="42"/>
        <end position="63"/>
    </location>
</feature>
<dbReference type="InterPro" id="IPR045340">
    <property type="entry name" value="DUF6533"/>
</dbReference>
<accession>A0A4V6N759</accession>
<keyword evidence="1" id="KW-1133">Transmembrane helix</keyword>
<feature type="transmembrane region" description="Helical" evidence="1">
    <location>
        <begin position="75"/>
        <end position="103"/>
    </location>
</feature>
<evidence type="ECO:0000313" key="4">
    <source>
        <dbReference type="Proteomes" id="UP000292702"/>
    </source>
</evidence>
<organism evidence="3 4">
    <name type="scientific">Steccherinum ochraceum</name>
    <dbReference type="NCBI Taxonomy" id="92696"/>
    <lineage>
        <taxon>Eukaryota</taxon>
        <taxon>Fungi</taxon>
        <taxon>Dikarya</taxon>
        <taxon>Basidiomycota</taxon>
        <taxon>Agaricomycotina</taxon>
        <taxon>Agaricomycetes</taxon>
        <taxon>Polyporales</taxon>
        <taxon>Steccherinaceae</taxon>
        <taxon>Steccherinum</taxon>
    </lineage>
</organism>
<comment type="caution">
    <text evidence="3">The sequence shown here is derived from an EMBL/GenBank/DDBJ whole genome shotgun (WGS) entry which is preliminary data.</text>
</comment>
<evidence type="ECO:0000313" key="3">
    <source>
        <dbReference type="EMBL" id="TCD65977.1"/>
    </source>
</evidence>
<feature type="transmembrane region" description="Helical" evidence="1">
    <location>
        <begin position="172"/>
        <end position="189"/>
    </location>
</feature>
<dbReference type="EMBL" id="RWJN01000155">
    <property type="protein sequence ID" value="TCD65977.1"/>
    <property type="molecule type" value="Genomic_DNA"/>
</dbReference>
<feature type="transmembrane region" description="Helical" evidence="1">
    <location>
        <begin position="209"/>
        <end position="230"/>
    </location>
</feature>
<evidence type="ECO:0000256" key="1">
    <source>
        <dbReference type="SAM" id="Phobius"/>
    </source>
</evidence>
<dbReference type="Proteomes" id="UP000292702">
    <property type="component" value="Unassembled WGS sequence"/>
</dbReference>